<dbReference type="EMBL" id="JAERQM010000002">
    <property type="protein sequence ID" value="MBU8544095.1"/>
    <property type="molecule type" value="Genomic_DNA"/>
</dbReference>
<evidence type="ECO:0000313" key="2">
    <source>
        <dbReference type="Proteomes" id="UP000689967"/>
    </source>
</evidence>
<dbReference type="RefSeq" id="WP_216874950.1">
    <property type="nucleotide sequence ID" value="NZ_JAERQM010000002.1"/>
</dbReference>
<gene>
    <name evidence="1" type="ORF">JJQ90_10285</name>
</gene>
<organism evidence="1 2">
    <name type="scientific">Falsiroseomonas oleicola</name>
    <dbReference type="NCBI Taxonomy" id="2801474"/>
    <lineage>
        <taxon>Bacteria</taxon>
        <taxon>Pseudomonadati</taxon>
        <taxon>Pseudomonadota</taxon>
        <taxon>Alphaproteobacteria</taxon>
        <taxon>Acetobacterales</taxon>
        <taxon>Roseomonadaceae</taxon>
        <taxon>Falsiroseomonas</taxon>
    </lineage>
</organism>
<sequence>MRLLALPLLLAACATPPCPPGMQAATLAEGYFGRNAGGAEVVDDAAWARFMDEVVTPAFPDGLTVLDGAGQWRGRSGVVARERSKVLVLALPGAEAATATARLAPVIAAYRARFGQESVMVTTTGTCLAF</sequence>
<reference evidence="1 2" key="1">
    <citation type="submission" date="2021-01" db="EMBL/GenBank/DDBJ databases">
        <title>Roseomonas sp. nov, a bacterium isolated from an oil production mixture in Yumen Oilfield.</title>
        <authorList>
            <person name="Wu D."/>
        </authorList>
    </citation>
    <scope>NUCLEOTIDE SEQUENCE [LARGE SCALE GENOMIC DNA]</scope>
    <source>
        <strain evidence="1 2">ROY-5-3</strain>
    </source>
</reference>
<keyword evidence="2" id="KW-1185">Reference proteome</keyword>
<dbReference type="InterPro" id="IPR021957">
    <property type="entry name" value="DUF3574"/>
</dbReference>
<comment type="caution">
    <text evidence="1">The sequence shown here is derived from an EMBL/GenBank/DDBJ whole genome shotgun (WGS) entry which is preliminary data.</text>
</comment>
<dbReference type="Proteomes" id="UP000689967">
    <property type="component" value="Unassembled WGS sequence"/>
</dbReference>
<proteinExistence type="predicted"/>
<accession>A0ABS6H601</accession>
<name>A0ABS6H601_9PROT</name>
<evidence type="ECO:0000313" key="1">
    <source>
        <dbReference type="EMBL" id="MBU8544095.1"/>
    </source>
</evidence>
<protein>
    <submittedName>
        <fullName evidence="1">DUF3574 domain-containing protein</fullName>
    </submittedName>
</protein>
<dbReference type="Pfam" id="PF12098">
    <property type="entry name" value="DUF3574"/>
    <property type="match status" value="1"/>
</dbReference>